<organism evidence="1 2">
    <name type="scientific">Saccharothrix hoggarensis</name>
    <dbReference type="NCBI Taxonomy" id="913853"/>
    <lineage>
        <taxon>Bacteria</taxon>
        <taxon>Bacillati</taxon>
        <taxon>Actinomycetota</taxon>
        <taxon>Actinomycetes</taxon>
        <taxon>Pseudonocardiales</taxon>
        <taxon>Pseudonocardiaceae</taxon>
        <taxon>Saccharothrix</taxon>
    </lineage>
</organism>
<dbReference type="Proteomes" id="UP001597168">
    <property type="component" value="Unassembled WGS sequence"/>
</dbReference>
<keyword evidence="2" id="KW-1185">Reference proteome</keyword>
<accession>A0ABW3QMK8</accession>
<gene>
    <name evidence="1" type="ORF">ACFQ3T_01835</name>
</gene>
<comment type="caution">
    <text evidence="1">The sequence shown here is derived from an EMBL/GenBank/DDBJ whole genome shotgun (WGS) entry which is preliminary data.</text>
</comment>
<evidence type="ECO:0000313" key="2">
    <source>
        <dbReference type="Proteomes" id="UP001597168"/>
    </source>
</evidence>
<evidence type="ECO:0000313" key="1">
    <source>
        <dbReference type="EMBL" id="MFD1145858.1"/>
    </source>
</evidence>
<dbReference type="RefSeq" id="WP_380718995.1">
    <property type="nucleotide sequence ID" value="NZ_JBHTLK010000004.1"/>
</dbReference>
<proteinExistence type="predicted"/>
<dbReference type="EMBL" id="JBHTLK010000004">
    <property type="protein sequence ID" value="MFD1145858.1"/>
    <property type="molecule type" value="Genomic_DNA"/>
</dbReference>
<protein>
    <recommendedName>
        <fullName evidence="3">PIN domain-containing protein</fullName>
    </recommendedName>
</protein>
<sequence length="160" mass="17547">MIYLHTTALLRLASGRGGAALSAFPPARSGELAAFSSLTRVEAAGRGTRRRVDRLLEDPRFLEIRVSALILDLVDLVADDGLDTRRAVHLATALSLRPVITAFFSHDRRLNAAALAHGLPPPAPRLAEAPGSHMKHEMRSVLRRVPHNFRFTNRDHPNGL</sequence>
<name>A0ABW3QMK8_9PSEU</name>
<reference evidence="2" key="1">
    <citation type="journal article" date="2019" name="Int. J. Syst. Evol. Microbiol.">
        <title>The Global Catalogue of Microorganisms (GCM) 10K type strain sequencing project: providing services to taxonomists for standard genome sequencing and annotation.</title>
        <authorList>
            <consortium name="The Broad Institute Genomics Platform"/>
            <consortium name="The Broad Institute Genome Sequencing Center for Infectious Disease"/>
            <person name="Wu L."/>
            <person name="Ma J."/>
        </authorList>
    </citation>
    <scope>NUCLEOTIDE SEQUENCE [LARGE SCALE GENOMIC DNA]</scope>
    <source>
        <strain evidence="2">CCUG 60214</strain>
    </source>
</reference>
<evidence type="ECO:0008006" key="3">
    <source>
        <dbReference type="Google" id="ProtNLM"/>
    </source>
</evidence>